<evidence type="ECO:0000259" key="6">
    <source>
        <dbReference type="PROSITE" id="PS51382"/>
    </source>
</evidence>
<name>A0AAV5RF21_STABA</name>
<dbReference type="Pfam" id="PF00023">
    <property type="entry name" value="Ank"/>
    <property type="match status" value="1"/>
</dbReference>
<gene>
    <name evidence="8" type="ORF">DASB73_009860</name>
</gene>
<keyword evidence="1" id="KW-0677">Repeat</keyword>
<feature type="repeat" description="ANK" evidence="4">
    <location>
        <begin position="496"/>
        <end position="528"/>
    </location>
</feature>
<feature type="compositionally biased region" description="Polar residues" evidence="5">
    <location>
        <begin position="557"/>
        <end position="571"/>
    </location>
</feature>
<dbReference type="Pfam" id="PF03105">
    <property type="entry name" value="SPX"/>
    <property type="match status" value="2"/>
</dbReference>
<feature type="domain" description="GP-PDE" evidence="7">
    <location>
        <begin position="760"/>
        <end position="1090"/>
    </location>
</feature>
<feature type="domain" description="SPX" evidence="6">
    <location>
        <begin position="1"/>
        <end position="164"/>
    </location>
</feature>
<sequence>MKFAKSLVRNQVPEWSQWYIDYKGLKKMVRQAMNETHKLDPNDEAKRIADTDRIAVPFFYAIDRNLEMVDSFYNSKYTEYTRRLVHLKDKFTEMQESTHYNNSNSPNSCSDTNDNQEMVAMLLELRAQFRNLQWYADVNKRGFTKILKKFDKKVGTQTQSLYITSKIQILGFFDGQDITSKIDSISEMLQVISPEKDQNGNESVYDIYKVQNSSHASLLLSVDDRLVQAVDSDDAEALLNIMQVTPLSSKQKLLLLLRAISLNSDSIIPIFVEQCTSELCNNVDGLSDRTILHKAVLYEGRRYNSEDPEITIGVSSRLSRSARNSGSSDTVAIEKSDQDMANSIRVFLAEFKKHEDTADILRSLDRQLRTPLHYAVKYNLINVATVLLLSDPACLEIKDCDGHTPIDMAVLNKNHTILSELLEFNVTSNPNLLLTAAHLNAEAVCDVLIQKGGYDINYQDEHGETALHIAVKENHTELVAMLVKNGAGLEIREYTYGWTPLFIAVVDGFADIFEILVNAGALTEIVDSSGWSPKEHAALRGHLTLARRLELPKCVQTDDSTTSNNGSQLESVTKRSTEDHATQLKTFGHKYLDNEKNVLVLVTLGSRDLRCKDILPVQLDSVPISEVGKTQLDTALSLVVSATNSSSEPFVVDLPVPELGMATEPIPFFTSEPEKLQIMFDLVPTYSADSKPLARGVFIAPKTHRMQDLNRVTQCVPILESSTLRNLGQVNFEILSISPFAHPNNGVAATSTYWRSLISTRVIGHRGLGKNTLEKSSLQLGENTIESFIQASNLGASYVEFDVQLTKDNVPVIYHDFLVGDSGFDIPMHAMTLEQFMHIQEPVPQEERGRDISKKDDSEKSIRPKRSSSVRSHDRQKDKDSSYEHAVHRMRHTRDFKTKGYKGNVRGLHIQSKFATLEELFDILPEGLGFNIEFKYPMLDEAQSEDMDGTIIEINRYVDTILEVIFNKKKHRDIILSSFNPDVCILLSLKQPSIPVLFLTESGTEVMQDIRASSLQEAVRFATRFNLLGLVSAAEPLIMCPRLVRVVKESGLVLFTYGTPNNNPENSRLQLQSGVDAVIVDSVSAVKNGFTELVDSRSEGSDDSSAPGDGVEKLSLQE</sequence>
<dbReference type="InterPro" id="IPR002110">
    <property type="entry name" value="Ankyrin_rpt"/>
</dbReference>
<feature type="region of interest" description="Disordered" evidence="5">
    <location>
        <begin position="840"/>
        <end position="889"/>
    </location>
</feature>
<evidence type="ECO:0000256" key="4">
    <source>
        <dbReference type="PROSITE-ProRule" id="PRU00023"/>
    </source>
</evidence>
<reference evidence="8 9" key="1">
    <citation type="journal article" date="2023" name="Elife">
        <title>Identification of key yeast species and microbe-microbe interactions impacting larval growth of Drosophila in the wild.</title>
        <authorList>
            <person name="Mure A."/>
            <person name="Sugiura Y."/>
            <person name="Maeda R."/>
            <person name="Honda K."/>
            <person name="Sakurai N."/>
            <person name="Takahashi Y."/>
            <person name="Watada M."/>
            <person name="Katoh T."/>
            <person name="Gotoh A."/>
            <person name="Gotoh Y."/>
            <person name="Taniguchi I."/>
            <person name="Nakamura K."/>
            <person name="Hayashi T."/>
            <person name="Katayama T."/>
            <person name="Uemura T."/>
            <person name="Hattori Y."/>
        </authorList>
    </citation>
    <scope>NUCLEOTIDE SEQUENCE [LARGE SCALE GENOMIC DNA]</scope>
    <source>
        <strain evidence="8 9">SB-73</strain>
    </source>
</reference>
<keyword evidence="9" id="KW-1185">Reference proteome</keyword>
<dbReference type="SMART" id="SM00248">
    <property type="entry name" value="ANK"/>
    <property type="match status" value="4"/>
</dbReference>
<feature type="compositionally biased region" description="Basic and acidic residues" evidence="5">
    <location>
        <begin position="845"/>
        <end position="862"/>
    </location>
</feature>
<dbReference type="InterPro" id="IPR057506">
    <property type="entry name" value="C2_GPCPD1"/>
</dbReference>
<dbReference type="InterPro" id="IPR004331">
    <property type="entry name" value="SPX_dom"/>
</dbReference>
<dbReference type="InterPro" id="IPR030395">
    <property type="entry name" value="GP_PDE_dom"/>
</dbReference>
<feature type="repeat" description="ANK" evidence="4">
    <location>
        <begin position="462"/>
        <end position="494"/>
    </location>
</feature>
<evidence type="ECO:0000256" key="1">
    <source>
        <dbReference type="ARBA" id="ARBA00022737"/>
    </source>
</evidence>
<dbReference type="Pfam" id="PF03009">
    <property type="entry name" value="GDPD"/>
    <property type="match status" value="1"/>
</dbReference>
<feature type="compositionally biased region" description="Basic and acidic residues" evidence="5">
    <location>
        <begin position="871"/>
        <end position="889"/>
    </location>
</feature>
<dbReference type="Proteomes" id="UP001362899">
    <property type="component" value="Unassembled WGS sequence"/>
</dbReference>
<comment type="caution">
    <text evidence="8">The sequence shown here is derived from an EMBL/GenBank/DDBJ whole genome shotgun (WGS) entry which is preliminary data.</text>
</comment>
<evidence type="ECO:0000313" key="8">
    <source>
        <dbReference type="EMBL" id="GMM50028.1"/>
    </source>
</evidence>
<dbReference type="GO" id="GO:0047389">
    <property type="term" value="F:glycerophosphocholine phosphodiesterase activity"/>
    <property type="evidence" value="ECO:0007669"/>
    <property type="project" value="TreeGrafter"/>
</dbReference>
<dbReference type="AlphaFoldDB" id="A0AAV5RF21"/>
<dbReference type="SUPFAM" id="SSF48403">
    <property type="entry name" value="Ankyrin repeat"/>
    <property type="match status" value="1"/>
</dbReference>
<dbReference type="PROSITE" id="PS50007">
    <property type="entry name" value="PIPLC_X_DOMAIN"/>
    <property type="match status" value="1"/>
</dbReference>
<evidence type="ECO:0000256" key="3">
    <source>
        <dbReference type="ARBA" id="ARBA00023043"/>
    </source>
</evidence>
<dbReference type="EMBL" id="BTGC01000003">
    <property type="protein sequence ID" value="GMM50028.1"/>
    <property type="molecule type" value="Genomic_DNA"/>
</dbReference>
<accession>A0AAV5RF21</accession>
<evidence type="ECO:0000259" key="7">
    <source>
        <dbReference type="PROSITE" id="PS51704"/>
    </source>
</evidence>
<dbReference type="Pfam" id="PF25329">
    <property type="entry name" value="C2_GDE1"/>
    <property type="match status" value="1"/>
</dbReference>
<dbReference type="PROSITE" id="PS50297">
    <property type="entry name" value="ANK_REP_REGION"/>
    <property type="match status" value="2"/>
</dbReference>
<dbReference type="CDD" id="cd14484">
    <property type="entry name" value="SPX_GDE1_like"/>
    <property type="match status" value="1"/>
</dbReference>
<dbReference type="PANTHER" id="PTHR22958:SF1">
    <property type="entry name" value="GLYCEROPHOSPHOCHOLINE PHOSPHODIESTERASE GPCPD1"/>
    <property type="match status" value="1"/>
</dbReference>
<dbReference type="InterPro" id="IPR017946">
    <property type="entry name" value="PLC-like_Pdiesterase_TIM-brl"/>
</dbReference>
<dbReference type="PROSITE" id="PS50088">
    <property type="entry name" value="ANK_REPEAT"/>
    <property type="match status" value="2"/>
</dbReference>
<protein>
    <submittedName>
        <fullName evidence="8">Glycerophosphocholine phosphodiesterase</fullName>
    </submittedName>
</protein>
<feature type="region of interest" description="Disordered" evidence="5">
    <location>
        <begin position="1094"/>
        <end position="1118"/>
    </location>
</feature>
<dbReference type="SUPFAM" id="SSF51695">
    <property type="entry name" value="PLC-like phosphodiesterases"/>
    <property type="match status" value="1"/>
</dbReference>
<keyword evidence="3 4" id="KW-0040">ANK repeat</keyword>
<keyword evidence="2" id="KW-0378">Hydrolase</keyword>
<dbReference type="PANTHER" id="PTHR22958">
    <property type="entry name" value="GLYCEROPHOSPHORYL DIESTER PHOSPHODIESTERASE"/>
    <property type="match status" value="1"/>
</dbReference>
<dbReference type="PROSITE" id="PS51704">
    <property type="entry name" value="GP_PDE"/>
    <property type="match status" value="1"/>
</dbReference>
<evidence type="ECO:0000313" key="9">
    <source>
        <dbReference type="Proteomes" id="UP001362899"/>
    </source>
</evidence>
<dbReference type="Gene3D" id="3.20.20.190">
    <property type="entry name" value="Phosphatidylinositol (PI) phosphodiesterase"/>
    <property type="match status" value="1"/>
</dbReference>
<evidence type="ECO:0000256" key="2">
    <source>
        <dbReference type="ARBA" id="ARBA00022801"/>
    </source>
</evidence>
<dbReference type="GO" id="GO:0046475">
    <property type="term" value="P:glycerophospholipid catabolic process"/>
    <property type="evidence" value="ECO:0007669"/>
    <property type="project" value="TreeGrafter"/>
</dbReference>
<dbReference type="InterPro" id="IPR051578">
    <property type="entry name" value="GDPD"/>
</dbReference>
<dbReference type="InterPro" id="IPR036770">
    <property type="entry name" value="Ankyrin_rpt-contain_sf"/>
</dbReference>
<evidence type="ECO:0000256" key="5">
    <source>
        <dbReference type="SAM" id="MobiDB-lite"/>
    </source>
</evidence>
<proteinExistence type="predicted"/>
<dbReference type="Gene3D" id="1.25.40.20">
    <property type="entry name" value="Ankyrin repeat-containing domain"/>
    <property type="match status" value="2"/>
</dbReference>
<feature type="region of interest" description="Disordered" evidence="5">
    <location>
        <begin position="556"/>
        <end position="577"/>
    </location>
</feature>
<dbReference type="PROSITE" id="PS51382">
    <property type="entry name" value="SPX"/>
    <property type="match status" value="1"/>
</dbReference>
<organism evidence="8 9">
    <name type="scientific">Starmerella bacillaris</name>
    <name type="common">Yeast</name>
    <name type="synonym">Candida zemplinina</name>
    <dbReference type="NCBI Taxonomy" id="1247836"/>
    <lineage>
        <taxon>Eukaryota</taxon>
        <taxon>Fungi</taxon>
        <taxon>Dikarya</taxon>
        <taxon>Ascomycota</taxon>
        <taxon>Saccharomycotina</taxon>
        <taxon>Dipodascomycetes</taxon>
        <taxon>Dipodascales</taxon>
        <taxon>Trichomonascaceae</taxon>
        <taxon>Starmerella</taxon>
    </lineage>
</organism>
<dbReference type="Pfam" id="PF12796">
    <property type="entry name" value="Ank_2"/>
    <property type="match status" value="1"/>
</dbReference>